<organism evidence="2 3">
    <name type="scientific">Mycobacteroides immunogenum</name>
    <dbReference type="NCBI Taxonomy" id="83262"/>
    <lineage>
        <taxon>Bacteria</taxon>
        <taxon>Bacillati</taxon>
        <taxon>Actinomycetota</taxon>
        <taxon>Actinomycetes</taxon>
        <taxon>Mycobacteriales</taxon>
        <taxon>Mycobacteriaceae</taxon>
        <taxon>Mycobacteroides</taxon>
    </lineage>
</organism>
<protein>
    <submittedName>
        <fullName evidence="2">Uncharacterized protein</fullName>
    </submittedName>
</protein>
<keyword evidence="1" id="KW-1133">Transmembrane helix</keyword>
<gene>
    <name evidence="2" type="ORF">AWB85_24130</name>
</gene>
<sequence length="308" mass="33194">MSISTGSGPKGRVRRASPMDTALGIACVLWVIMTLWSGISTGGAGLPVAAQTITSLALVVAVFGHMLKHLGVKLALAYFVIASVVEWAFEQANISFGGFIWGDLRYGAIQMMGPHIGSVPLLVPIGMVALLWPVYVIINVILDGKIVVNPRLLRPWQVVWHCVLYGMLHAWIAFLANGFCTKFGIYEWVGKSKALAPEDSFFGDPALPIGWAIWGFLITLIISFVLLPTLGADALTQSAQRQLSWVDAAPIVVIGAYAFGLFLNPVNDSVGSVILFMFGFISLLALYRFSAVLLNQGSPESDDLLRGS</sequence>
<feature type="transmembrane region" description="Helical" evidence="1">
    <location>
        <begin position="163"/>
        <end position="189"/>
    </location>
</feature>
<evidence type="ECO:0000313" key="2">
    <source>
        <dbReference type="EMBL" id="OAT68661.1"/>
    </source>
</evidence>
<keyword evidence="1" id="KW-0472">Membrane</keyword>
<feature type="transmembrane region" description="Helical" evidence="1">
    <location>
        <begin position="243"/>
        <end position="263"/>
    </location>
</feature>
<feature type="transmembrane region" description="Helical" evidence="1">
    <location>
        <begin position="209"/>
        <end position="231"/>
    </location>
</feature>
<accession>A0A179VCD5</accession>
<evidence type="ECO:0000256" key="1">
    <source>
        <dbReference type="SAM" id="Phobius"/>
    </source>
</evidence>
<name>A0A179VCD5_9MYCO</name>
<dbReference type="RefSeq" id="WP_064630154.1">
    <property type="nucleotide sequence ID" value="NZ_LQYE01000013.1"/>
</dbReference>
<feature type="transmembrane region" description="Helical" evidence="1">
    <location>
        <begin position="76"/>
        <end position="101"/>
    </location>
</feature>
<comment type="caution">
    <text evidence="2">The sequence shown here is derived from an EMBL/GenBank/DDBJ whole genome shotgun (WGS) entry which is preliminary data.</text>
</comment>
<feature type="transmembrane region" description="Helical" evidence="1">
    <location>
        <begin position="269"/>
        <end position="287"/>
    </location>
</feature>
<proteinExistence type="predicted"/>
<dbReference type="EMBL" id="LQYE01000013">
    <property type="protein sequence ID" value="OAT68661.1"/>
    <property type="molecule type" value="Genomic_DNA"/>
</dbReference>
<evidence type="ECO:0000313" key="3">
    <source>
        <dbReference type="Proteomes" id="UP000186919"/>
    </source>
</evidence>
<reference evidence="2 3" key="1">
    <citation type="submission" date="2016-01" db="EMBL/GenBank/DDBJ databases">
        <title>Mycobacterium immunogenum strain CD11_6 genome sequencing and assembly.</title>
        <authorList>
            <person name="Kaur G."/>
            <person name="Nair G.R."/>
            <person name="Mayilraj S."/>
        </authorList>
    </citation>
    <scope>NUCLEOTIDE SEQUENCE [LARGE SCALE GENOMIC DNA]</scope>
    <source>
        <strain evidence="2 3">CD11-6</strain>
    </source>
</reference>
<dbReference type="AlphaFoldDB" id="A0A179VCD5"/>
<feature type="transmembrane region" description="Helical" evidence="1">
    <location>
        <begin position="21"/>
        <end position="39"/>
    </location>
</feature>
<feature type="transmembrane region" description="Helical" evidence="1">
    <location>
        <begin position="45"/>
        <end position="64"/>
    </location>
</feature>
<keyword evidence="1" id="KW-0812">Transmembrane</keyword>
<feature type="transmembrane region" description="Helical" evidence="1">
    <location>
        <begin position="121"/>
        <end position="142"/>
    </location>
</feature>
<dbReference type="Proteomes" id="UP000186919">
    <property type="component" value="Unassembled WGS sequence"/>
</dbReference>